<keyword evidence="3" id="KW-1185">Reference proteome</keyword>
<gene>
    <name evidence="2" type="ORF">MYCFIDRAFT_84656</name>
</gene>
<dbReference type="EMBL" id="KB446561">
    <property type="protein sequence ID" value="EME80634.1"/>
    <property type="molecule type" value="Genomic_DNA"/>
</dbReference>
<dbReference type="RefSeq" id="XP_007929520.1">
    <property type="nucleotide sequence ID" value="XM_007931329.1"/>
</dbReference>
<dbReference type="Proteomes" id="UP000016932">
    <property type="component" value="Unassembled WGS sequence"/>
</dbReference>
<evidence type="ECO:0000313" key="2">
    <source>
        <dbReference type="EMBL" id="EME80634.1"/>
    </source>
</evidence>
<reference evidence="2 3" key="1">
    <citation type="journal article" date="2012" name="PLoS Pathog.">
        <title>Diverse lifestyles and strategies of plant pathogenesis encoded in the genomes of eighteen Dothideomycetes fungi.</title>
        <authorList>
            <person name="Ohm R.A."/>
            <person name="Feau N."/>
            <person name="Henrissat B."/>
            <person name="Schoch C.L."/>
            <person name="Horwitz B.A."/>
            <person name="Barry K.W."/>
            <person name="Condon B.J."/>
            <person name="Copeland A.C."/>
            <person name="Dhillon B."/>
            <person name="Glaser F."/>
            <person name="Hesse C.N."/>
            <person name="Kosti I."/>
            <person name="LaButti K."/>
            <person name="Lindquist E.A."/>
            <person name="Lucas S."/>
            <person name="Salamov A.A."/>
            <person name="Bradshaw R.E."/>
            <person name="Ciuffetti L."/>
            <person name="Hamelin R.C."/>
            <person name="Kema G.H.J."/>
            <person name="Lawrence C."/>
            <person name="Scott J.A."/>
            <person name="Spatafora J.W."/>
            <person name="Turgeon B.G."/>
            <person name="de Wit P.J.G.M."/>
            <person name="Zhong S."/>
            <person name="Goodwin S.B."/>
            <person name="Grigoriev I.V."/>
        </authorList>
    </citation>
    <scope>NUCLEOTIDE SEQUENCE [LARGE SCALE GENOMIC DNA]</scope>
    <source>
        <strain evidence="2 3">CIRAD86</strain>
    </source>
</reference>
<dbReference type="GeneID" id="19342231"/>
<evidence type="ECO:0000313" key="3">
    <source>
        <dbReference type="Proteomes" id="UP000016932"/>
    </source>
</evidence>
<feature type="compositionally biased region" description="Basic and acidic residues" evidence="1">
    <location>
        <begin position="7"/>
        <end position="21"/>
    </location>
</feature>
<dbReference type="KEGG" id="pfj:MYCFIDRAFT_84656"/>
<sequence length="235" mass="26426">MPRSLKRGRDMTGADANEPKSHRPKKIQRKVSAESFKKHAKSIMPDREESKKQQNSEGQAEPEEDESIWKEMEKAMNEAAPGVEFPDSNANAAKHTTIVDEELADADNPILPANLHEKIRISTHPLRPGDAEYDFDQLALALRNTGNPLGATQLTRLNASARLEDARKEHAPRNEICRDFVAALRSSEGPNWPETSGARRVRRVQIFVEDFDAKGEELGEARKGYVYVATIKERF</sequence>
<organism evidence="2 3">
    <name type="scientific">Pseudocercospora fijiensis (strain CIRAD86)</name>
    <name type="common">Black leaf streak disease fungus</name>
    <name type="synonym">Mycosphaerella fijiensis</name>
    <dbReference type="NCBI Taxonomy" id="383855"/>
    <lineage>
        <taxon>Eukaryota</taxon>
        <taxon>Fungi</taxon>
        <taxon>Dikarya</taxon>
        <taxon>Ascomycota</taxon>
        <taxon>Pezizomycotina</taxon>
        <taxon>Dothideomycetes</taxon>
        <taxon>Dothideomycetidae</taxon>
        <taxon>Mycosphaerellales</taxon>
        <taxon>Mycosphaerellaceae</taxon>
        <taxon>Pseudocercospora</taxon>
    </lineage>
</organism>
<name>M2ZNG2_PSEFD</name>
<dbReference type="AlphaFoldDB" id="M2ZNG2"/>
<feature type="compositionally biased region" description="Basic and acidic residues" evidence="1">
    <location>
        <begin position="44"/>
        <end position="54"/>
    </location>
</feature>
<dbReference type="VEuPathDB" id="FungiDB:MYCFIDRAFT_84656"/>
<proteinExistence type="predicted"/>
<accession>M2ZNG2</accession>
<feature type="region of interest" description="Disordered" evidence="1">
    <location>
        <begin position="1"/>
        <end position="67"/>
    </location>
</feature>
<evidence type="ECO:0000256" key="1">
    <source>
        <dbReference type="SAM" id="MobiDB-lite"/>
    </source>
</evidence>
<protein>
    <submittedName>
        <fullName evidence="2">Uncharacterized protein</fullName>
    </submittedName>
</protein>
<dbReference type="HOGENOM" id="CLU_1180661_0_0_1"/>